<dbReference type="Proteomes" id="UP000094068">
    <property type="component" value="Unassembled WGS sequence"/>
</dbReference>
<dbReference type="Pfam" id="PF13561">
    <property type="entry name" value="adh_short_C2"/>
    <property type="match status" value="1"/>
</dbReference>
<gene>
    <name evidence="3" type="ORF">BCR21_04770</name>
</gene>
<dbReference type="PRINTS" id="PR00081">
    <property type="entry name" value="GDHRDH"/>
</dbReference>
<accession>A0A1E5GPN1</accession>
<dbReference type="FunFam" id="3.40.50.720:FF:000084">
    <property type="entry name" value="Short-chain dehydrogenase reductase"/>
    <property type="match status" value="1"/>
</dbReference>
<dbReference type="EMBL" id="MIJZ01000001">
    <property type="protein sequence ID" value="OEG14545.1"/>
    <property type="molecule type" value="Genomic_DNA"/>
</dbReference>
<dbReference type="InterPro" id="IPR002347">
    <property type="entry name" value="SDR_fam"/>
</dbReference>
<evidence type="ECO:0000313" key="3">
    <source>
        <dbReference type="EMBL" id="OEG14545.1"/>
    </source>
</evidence>
<comment type="similarity">
    <text evidence="1">Belongs to the short-chain dehydrogenases/reductases (SDR) family.</text>
</comment>
<dbReference type="GO" id="GO:0016616">
    <property type="term" value="F:oxidoreductase activity, acting on the CH-OH group of donors, NAD or NADP as acceptor"/>
    <property type="evidence" value="ECO:0007669"/>
    <property type="project" value="TreeGrafter"/>
</dbReference>
<dbReference type="PANTHER" id="PTHR42760:SF124">
    <property type="entry name" value="SHORT-CHAIN DEHYDROGENASE_REDUCTASE"/>
    <property type="match status" value="1"/>
</dbReference>
<dbReference type="STRING" id="903984.BCR21_04770"/>
<dbReference type="PRINTS" id="PR00080">
    <property type="entry name" value="SDRFAMILY"/>
</dbReference>
<reference evidence="4" key="1">
    <citation type="submission" date="2016-09" db="EMBL/GenBank/DDBJ databases">
        <authorList>
            <person name="Gulvik C.A."/>
        </authorList>
    </citation>
    <scope>NUCLEOTIDE SEQUENCE [LARGE SCALE GENOMIC DNA]</scope>
    <source>
        <strain evidence="4">DSM 23328</strain>
    </source>
</reference>
<keyword evidence="2" id="KW-0560">Oxidoreductase</keyword>
<keyword evidence="4" id="KW-1185">Reference proteome</keyword>
<evidence type="ECO:0000313" key="4">
    <source>
        <dbReference type="Proteomes" id="UP000094068"/>
    </source>
</evidence>
<dbReference type="GO" id="GO:0008206">
    <property type="term" value="P:bile acid metabolic process"/>
    <property type="evidence" value="ECO:0007669"/>
    <property type="project" value="UniProtKB-ARBA"/>
</dbReference>
<sequence length="248" mass="26571">MNRLLGKVMLITEGQSSIGIATAKSAAKEGAIVVCTGKRLDKLSAVVSEITQIGGTAIAFQHDVSSSNSWQKVLSDTISKYGKIDILVNNAGISSPKILLDLSVEDWEKIQAIDINSFAYGLNKVIPLMMKNGGGSIINISSLEGLVNLPDNNPYVAAKDVFRSLSLDAAFTYAKHNIRVNSICPGIIDTPMIETTFPTIRPAYKKSVQFPYLGKPDDIANSVIYLACDEASFVTGAELVIDGDSIPM</sequence>
<evidence type="ECO:0000256" key="2">
    <source>
        <dbReference type="ARBA" id="ARBA00023002"/>
    </source>
</evidence>
<name>A0A1E5GPN1_9ENTE</name>
<dbReference type="RefSeq" id="WP_069645568.1">
    <property type="nucleotide sequence ID" value="NZ_MIJZ01000001.1"/>
</dbReference>
<dbReference type="AlphaFoldDB" id="A0A1E5GPN1"/>
<dbReference type="PANTHER" id="PTHR42760">
    <property type="entry name" value="SHORT-CHAIN DEHYDROGENASES/REDUCTASES FAMILY MEMBER"/>
    <property type="match status" value="1"/>
</dbReference>
<comment type="caution">
    <text evidence="3">The sequence shown here is derived from an EMBL/GenBank/DDBJ whole genome shotgun (WGS) entry which is preliminary data.</text>
</comment>
<dbReference type="InterPro" id="IPR036291">
    <property type="entry name" value="NAD(P)-bd_dom_sf"/>
</dbReference>
<evidence type="ECO:0000256" key="1">
    <source>
        <dbReference type="ARBA" id="ARBA00006484"/>
    </source>
</evidence>
<protein>
    <submittedName>
        <fullName evidence="3">SDR family oxidoreductase</fullName>
    </submittedName>
</protein>
<organism evidence="3 4">
    <name type="scientific">Enterococcus ureasiticus</name>
    <dbReference type="NCBI Taxonomy" id="903984"/>
    <lineage>
        <taxon>Bacteria</taxon>
        <taxon>Bacillati</taxon>
        <taxon>Bacillota</taxon>
        <taxon>Bacilli</taxon>
        <taxon>Lactobacillales</taxon>
        <taxon>Enterococcaceae</taxon>
        <taxon>Enterococcus</taxon>
    </lineage>
</organism>
<dbReference type="SUPFAM" id="SSF51735">
    <property type="entry name" value="NAD(P)-binding Rossmann-fold domains"/>
    <property type="match status" value="1"/>
</dbReference>
<proteinExistence type="inferred from homology"/>
<dbReference type="Gene3D" id="3.40.50.720">
    <property type="entry name" value="NAD(P)-binding Rossmann-like Domain"/>
    <property type="match status" value="1"/>
</dbReference>